<feature type="domain" description="Alpha-L-glutamate ligase-related protein ATP-grasp" evidence="1">
    <location>
        <begin position="102"/>
        <end position="345"/>
    </location>
</feature>
<dbReference type="Proteomes" id="UP000235564">
    <property type="component" value="Unassembled WGS sequence"/>
</dbReference>
<dbReference type="EMBL" id="PNGJ01000004">
    <property type="protein sequence ID" value="PMC24366.1"/>
    <property type="molecule type" value="Genomic_DNA"/>
</dbReference>
<dbReference type="SUPFAM" id="SSF56059">
    <property type="entry name" value="Glutathione synthetase ATP-binding domain-like"/>
    <property type="match status" value="1"/>
</dbReference>
<gene>
    <name evidence="2" type="ORF">CJ231_06560</name>
</gene>
<dbReference type="OrthoDB" id="6315394at2"/>
<evidence type="ECO:0000313" key="2">
    <source>
        <dbReference type="EMBL" id="PMC24366.1"/>
    </source>
</evidence>
<proteinExistence type="predicted"/>
<dbReference type="InterPro" id="IPR039523">
    <property type="entry name" value="RimK-rel_E_lig_ATP-grasp"/>
</dbReference>
<reference evidence="2 3" key="1">
    <citation type="submission" date="2017-09" db="EMBL/GenBank/DDBJ databases">
        <title>Bacterial strain isolated from the female urinary microbiota.</title>
        <authorList>
            <person name="Thomas-White K."/>
            <person name="Kumar N."/>
            <person name="Forster S."/>
            <person name="Putonti C."/>
            <person name="Lawley T."/>
            <person name="Wolfe A.J."/>
        </authorList>
    </citation>
    <scope>NUCLEOTIDE SEQUENCE [LARGE SCALE GENOMIC DNA]</scope>
    <source>
        <strain evidence="2 3">UMB0536</strain>
    </source>
</reference>
<accession>A0A2N6QRB2</accession>
<protein>
    <recommendedName>
        <fullName evidence="1">Alpha-L-glutamate ligase-related protein ATP-grasp domain-containing protein</fullName>
    </recommendedName>
</protein>
<dbReference type="RefSeq" id="WP_102697269.1">
    <property type="nucleotide sequence ID" value="NZ_PNGJ01000004.1"/>
</dbReference>
<comment type="caution">
    <text evidence="2">The sequence shown here is derived from an EMBL/GenBank/DDBJ whole genome shotgun (WGS) entry which is preliminary data.</text>
</comment>
<organism evidence="2 3">
    <name type="scientific">Hoylesella buccalis</name>
    <dbReference type="NCBI Taxonomy" id="28127"/>
    <lineage>
        <taxon>Bacteria</taxon>
        <taxon>Pseudomonadati</taxon>
        <taxon>Bacteroidota</taxon>
        <taxon>Bacteroidia</taxon>
        <taxon>Bacteroidales</taxon>
        <taxon>Prevotellaceae</taxon>
        <taxon>Hoylesella</taxon>
    </lineage>
</organism>
<sequence length="362" mass="41694">MIAKLKSKIKELFHEQANFYSRYKDGYNDLKKGVLNGKPILKTEKDDILYFWKPYLIDYRTKKSFDIRWFNIYKKTNIYNYPLKYYIPDSYYYCIVDNFFSNGEKAKVLDDKNLYDLYFYDVLQPTTICRKEHGIYLDKNYNVISENHAISLCKANGQIIIKPSVDACAGSGIVKWDSSSSNETLRQILNKGEFLIIQDVVKQHEVLNKFNSTCVNTLRMVTLLLDGKFYLCASVIIMGGKDAITNHLHSGGLVCGIKSSGQLMDTAFDSKLNEYRKHPNGVVFSECFIPNYNKCVDLVKKLAPRFLHVSKLISWDLTINDKGDPLLIETNLYWGGSVQIAGEPVFGNITPEVLDYIMKHYK</sequence>
<dbReference type="AlphaFoldDB" id="A0A2N6QRB2"/>
<dbReference type="Pfam" id="PF14397">
    <property type="entry name" value="ATPgrasp_ST"/>
    <property type="match status" value="1"/>
</dbReference>
<evidence type="ECO:0000313" key="3">
    <source>
        <dbReference type="Proteomes" id="UP000235564"/>
    </source>
</evidence>
<name>A0A2N6QRB2_9BACT</name>
<evidence type="ECO:0000259" key="1">
    <source>
        <dbReference type="Pfam" id="PF14397"/>
    </source>
</evidence>